<gene>
    <name evidence="1" type="ORF">GIB67_022010</name>
</gene>
<protein>
    <submittedName>
        <fullName evidence="1">Uncharacterized protein</fullName>
    </submittedName>
</protein>
<sequence length="66" mass="7639">DKHGDCPRPLPLIKELNKATDITNRKNVPSWDYEGTHGRSSRYVFLRLCMGCVYYKESSFNCQVSL</sequence>
<comment type="caution">
    <text evidence="1">The sequence shown here is derived from an EMBL/GenBank/DDBJ whole genome shotgun (WGS) entry which is preliminary data.</text>
</comment>
<name>A0A7J7P282_9MAGN</name>
<evidence type="ECO:0000313" key="2">
    <source>
        <dbReference type="Proteomes" id="UP000541444"/>
    </source>
</evidence>
<organism evidence="1 2">
    <name type="scientific">Kingdonia uniflora</name>
    <dbReference type="NCBI Taxonomy" id="39325"/>
    <lineage>
        <taxon>Eukaryota</taxon>
        <taxon>Viridiplantae</taxon>
        <taxon>Streptophyta</taxon>
        <taxon>Embryophyta</taxon>
        <taxon>Tracheophyta</taxon>
        <taxon>Spermatophyta</taxon>
        <taxon>Magnoliopsida</taxon>
        <taxon>Ranunculales</taxon>
        <taxon>Circaeasteraceae</taxon>
        <taxon>Kingdonia</taxon>
    </lineage>
</organism>
<keyword evidence="2" id="KW-1185">Reference proteome</keyword>
<reference evidence="1 2" key="1">
    <citation type="journal article" date="2020" name="IScience">
        <title>Genome Sequencing of the Endangered Kingdonia uniflora (Circaeasteraceae, Ranunculales) Reveals Potential Mechanisms of Evolutionary Specialization.</title>
        <authorList>
            <person name="Sun Y."/>
            <person name="Deng T."/>
            <person name="Zhang A."/>
            <person name="Moore M.J."/>
            <person name="Landis J.B."/>
            <person name="Lin N."/>
            <person name="Zhang H."/>
            <person name="Zhang X."/>
            <person name="Huang J."/>
            <person name="Zhang X."/>
            <person name="Sun H."/>
            <person name="Wang H."/>
        </authorList>
    </citation>
    <scope>NUCLEOTIDE SEQUENCE [LARGE SCALE GENOMIC DNA]</scope>
    <source>
        <strain evidence="1">TB1705</strain>
        <tissue evidence="1">Leaf</tissue>
    </source>
</reference>
<proteinExistence type="predicted"/>
<evidence type="ECO:0000313" key="1">
    <source>
        <dbReference type="EMBL" id="KAF6173556.1"/>
    </source>
</evidence>
<accession>A0A7J7P282</accession>
<dbReference type="AlphaFoldDB" id="A0A7J7P282"/>
<dbReference type="Proteomes" id="UP000541444">
    <property type="component" value="Unassembled WGS sequence"/>
</dbReference>
<dbReference type="OrthoDB" id="2270193at2759"/>
<feature type="non-terminal residue" evidence="1">
    <location>
        <position position="1"/>
    </location>
</feature>
<dbReference type="EMBL" id="JACGCM010000337">
    <property type="protein sequence ID" value="KAF6173556.1"/>
    <property type="molecule type" value="Genomic_DNA"/>
</dbReference>